<sequence length="527" mass="58663">MLPKPADIIDREDEWNVLSMFVRDRRHIDHGASLIALSGRRRTGKSHLLERFTALTEGIYFEAFLEEELVQSQERFRNVIIDYDPARRGEVSAIPLGEGGSWDRLLQVAMDATVARSSEGRIPPVVLDEFPYLLRDTPHLQSILKSIYDSRHFKPGETAPPGIMVGYYKRLVQGKLIVCGSAMSIMHELGHGSRPLFGRISRTLTVAPFNHIDMARYWGVDDLVTAMKLYAVLGGSPGYRNALGELTELPPPQDTAQFDAWVMATMLTSSDDFFTAAEARHLLREDPRAGGKIIYQQAMKAIADGATTATQVGGVLGETKKTVEPVVDRLIAMGYVDERRPLFEVGDPMLRLRDPLLRFHHAVVEPDMDVLRLGEISPQQIWTRATPRFGSQVLGPAFEEAAAESAFRILIRRGVDISRQGWTCVSDRESGKKHEVDFIGLGRDSRTGRRGATITVIGEAKATIRPRGLKDLERLRHIRSLLAAHHQAADAKLLIVSMYGFSDHLHEAAASSDEVVLLDLADVYGWG</sequence>
<dbReference type="InterPro" id="IPR027417">
    <property type="entry name" value="P-loop_NTPase"/>
</dbReference>
<dbReference type="AlphaFoldDB" id="A0A919QAE6"/>
<dbReference type="PANTHER" id="PTHR34704:SF2">
    <property type="entry name" value="ATPASE"/>
    <property type="match status" value="1"/>
</dbReference>
<reference evidence="1" key="1">
    <citation type="submission" date="2021-01" db="EMBL/GenBank/DDBJ databases">
        <title>Whole genome shotgun sequence of Acrocarpospora phusangensis NBRC 108782.</title>
        <authorList>
            <person name="Komaki H."/>
            <person name="Tamura T."/>
        </authorList>
    </citation>
    <scope>NUCLEOTIDE SEQUENCE</scope>
    <source>
        <strain evidence="1">NBRC 108782</strain>
    </source>
</reference>
<organism evidence="1 2">
    <name type="scientific">Acrocarpospora phusangensis</name>
    <dbReference type="NCBI Taxonomy" id="1070424"/>
    <lineage>
        <taxon>Bacteria</taxon>
        <taxon>Bacillati</taxon>
        <taxon>Actinomycetota</taxon>
        <taxon>Actinomycetes</taxon>
        <taxon>Streptosporangiales</taxon>
        <taxon>Streptosporangiaceae</taxon>
        <taxon>Acrocarpospora</taxon>
    </lineage>
</organism>
<dbReference type="Gene3D" id="3.40.50.300">
    <property type="entry name" value="P-loop containing nucleotide triphosphate hydrolases"/>
    <property type="match status" value="1"/>
</dbReference>
<dbReference type="RefSeq" id="WP_204039895.1">
    <property type="nucleotide sequence ID" value="NZ_BOOA01000008.1"/>
</dbReference>
<dbReference type="Proteomes" id="UP000640052">
    <property type="component" value="Unassembled WGS sequence"/>
</dbReference>
<accession>A0A919QAE6</accession>
<evidence type="ECO:0000313" key="2">
    <source>
        <dbReference type="Proteomes" id="UP000640052"/>
    </source>
</evidence>
<comment type="caution">
    <text evidence="1">The sequence shown here is derived from an EMBL/GenBank/DDBJ whole genome shotgun (WGS) entry which is preliminary data.</text>
</comment>
<name>A0A919QAE6_9ACTN</name>
<dbReference type="SUPFAM" id="SSF52540">
    <property type="entry name" value="P-loop containing nucleoside triphosphate hydrolases"/>
    <property type="match status" value="1"/>
</dbReference>
<evidence type="ECO:0000313" key="1">
    <source>
        <dbReference type="EMBL" id="GIH23065.1"/>
    </source>
</evidence>
<dbReference type="PANTHER" id="PTHR34704">
    <property type="entry name" value="ATPASE"/>
    <property type="match status" value="1"/>
</dbReference>
<keyword evidence="2" id="KW-1185">Reference proteome</keyword>
<gene>
    <name evidence="1" type="ORF">Aph01nite_13750</name>
</gene>
<protein>
    <submittedName>
        <fullName evidence="1">ATPase AAA</fullName>
    </submittedName>
</protein>
<proteinExistence type="predicted"/>
<dbReference type="EMBL" id="BOOA01000008">
    <property type="protein sequence ID" value="GIH23065.1"/>
    <property type="molecule type" value="Genomic_DNA"/>
</dbReference>